<name>Q5P864_AROAE</name>
<dbReference type="Gene3D" id="3.40.50.720">
    <property type="entry name" value="NAD(P)-binding Rossmann-like Domain"/>
    <property type="match status" value="1"/>
</dbReference>
<dbReference type="GO" id="GO:0032787">
    <property type="term" value="P:monocarboxylic acid metabolic process"/>
    <property type="evidence" value="ECO:0007669"/>
    <property type="project" value="UniProtKB-ARBA"/>
</dbReference>
<gene>
    <name evidence="4" type="ORF">ebA738</name>
</gene>
<dbReference type="PRINTS" id="PR00081">
    <property type="entry name" value="GDHRDH"/>
</dbReference>
<dbReference type="NCBIfam" id="NF009466">
    <property type="entry name" value="PRK12826.1-2"/>
    <property type="match status" value="1"/>
</dbReference>
<evidence type="ECO:0000313" key="5">
    <source>
        <dbReference type="Proteomes" id="UP000006552"/>
    </source>
</evidence>
<dbReference type="SMART" id="SM00822">
    <property type="entry name" value="PKS_KR"/>
    <property type="match status" value="1"/>
</dbReference>
<sequence>MSTVRELSGKHAVVTGGGRGIGAAIAQRLAEQGACVTLMGRRREPLEERADALRALIGVHCDMHCEAVDVADPASVAAAFDAAARRFGPVSILVNNAGQASSAPFVKTDLALWQRMLDVNLTGTYLGTKAVLSGMLAAGWGRIVNVASTAGQKGYPYVSAYCAAKHGVIGMTRALALELAQKNITVNAVCPGYTDTDIVREAITNIRAKTGRSEAEAQGELAKHNPQGRLVRPDEVANAVLWLCLPGAEAITGQAISVSGGEVM</sequence>
<dbReference type="STRING" id="76114.ebA738"/>
<dbReference type="AlphaFoldDB" id="Q5P864"/>
<dbReference type="InterPro" id="IPR057326">
    <property type="entry name" value="KR_dom"/>
</dbReference>
<dbReference type="KEGG" id="eba:ebA738"/>
<keyword evidence="5" id="KW-1185">Reference proteome</keyword>
<dbReference type="InterPro" id="IPR020904">
    <property type="entry name" value="Sc_DH/Rdtase_CS"/>
</dbReference>
<proteinExistence type="inferred from homology"/>
<dbReference type="FunFam" id="3.40.50.720:FF:000084">
    <property type="entry name" value="Short-chain dehydrogenase reductase"/>
    <property type="match status" value="1"/>
</dbReference>
<feature type="domain" description="Ketoreductase" evidence="3">
    <location>
        <begin position="10"/>
        <end position="192"/>
    </location>
</feature>
<dbReference type="eggNOG" id="COG1028">
    <property type="taxonomic scope" value="Bacteria"/>
</dbReference>
<comment type="similarity">
    <text evidence="1 2">Belongs to the short-chain dehydrogenases/reductases (SDR) family.</text>
</comment>
<dbReference type="PANTHER" id="PTHR42879">
    <property type="entry name" value="3-OXOACYL-(ACYL-CARRIER-PROTEIN) REDUCTASE"/>
    <property type="match status" value="1"/>
</dbReference>
<evidence type="ECO:0000313" key="4">
    <source>
        <dbReference type="EMBL" id="CAI06497.1"/>
    </source>
</evidence>
<evidence type="ECO:0000256" key="2">
    <source>
        <dbReference type="RuleBase" id="RU000363"/>
    </source>
</evidence>
<reference evidence="4 5" key="1">
    <citation type="journal article" date="2005" name="Arch. Microbiol.">
        <title>The genome sequence of an anaerobic aromatic-degrading denitrifying bacterium, strain EbN1.</title>
        <authorList>
            <person name="Rabus R."/>
            <person name="Kube M."/>
            <person name="Heider J."/>
            <person name="Beck A."/>
            <person name="Heitmann K."/>
            <person name="Widdel F."/>
            <person name="Reinhardt R."/>
        </authorList>
    </citation>
    <scope>NUCLEOTIDE SEQUENCE [LARGE SCALE GENOMIC DNA]</scope>
    <source>
        <strain evidence="4 5">EbN1</strain>
    </source>
</reference>
<accession>Q5P864</accession>
<dbReference type="PROSITE" id="PS00061">
    <property type="entry name" value="ADH_SHORT"/>
    <property type="match status" value="1"/>
</dbReference>
<dbReference type="CDD" id="cd05233">
    <property type="entry name" value="SDR_c"/>
    <property type="match status" value="1"/>
</dbReference>
<dbReference type="EMBL" id="CR555306">
    <property type="protein sequence ID" value="CAI06497.1"/>
    <property type="molecule type" value="Genomic_DNA"/>
</dbReference>
<protein>
    <submittedName>
        <fullName evidence="4">Alcohol dehydrogenase related to anaerobic 3-hydroxybenzoate metabolism</fullName>
    </submittedName>
</protein>
<evidence type="ECO:0000256" key="1">
    <source>
        <dbReference type="ARBA" id="ARBA00006484"/>
    </source>
</evidence>
<dbReference type="Proteomes" id="UP000006552">
    <property type="component" value="Chromosome"/>
</dbReference>
<dbReference type="InterPro" id="IPR036291">
    <property type="entry name" value="NAD(P)-bd_dom_sf"/>
</dbReference>
<evidence type="ECO:0000259" key="3">
    <source>
        <dbReference type="SMART" id="SM00822"/>
    </source>
</evidence>
<dbReference type="InterPro" id="IPR002347">
    <property type="entry name" value="SDR_fam"/>
</dbReference>
<dbReference type="Pfam" id="PF00106">
    <property type="entry name" value="adh_short"/>
    <property type="match status" value="1"/>
</dbReference>
<dbReference type="SUPFAM" id="SSF51735">
    <property type="entry name" value="NAD(P)-binding Rossmann-fold domains"/>
    <property type="match status" value="1"/>
</dbReference>
<organism evidence="4 5">
    <name type="scientific">Aromatoleum aromaticum (strain DSM 19018 / LMG 30748 / EbN1)</name>
    <name type="common">Azoarcus sp. (strain EbN1)</name>
    <dbReference type="NCBI Taxonomy" id="76114"/>
    <lineage>
        <taxon>Bacteria</taxon>
        <taxon>Pseudomonadati</taxon>
        <taxon>Pseudomonadota</taxon>
        <taxon>Betaproteobacteria</taxon>
        <taxon>Rhodocyclales</taxon>
        <taxon>Rhodocyclaceae</taxon>
        <taxon>Aromatoleum</taxon>
    </lineage>
</organism>
<dbReference type="PRINTS" id="PR00080">
    <property type="entry name" value="SDRFAMILY"/>
</dbReference>
<dbReference type="PANTHER" id="PTHR42879:SF2">
    <property type="entry name" value="3-OXOACYL-[ACYL-CARRIER-PROTEIN] REDUCTASE FABG"/>
    <property type="match status" value="1"/>
</dbReference>
<dbReference type="InterPro" id="IPR050259">
    <property type="entry name" value="SDR"/>
</dbReference>
<dbReference type="RefSeq" id="WP_011236232.1">
    <property type="nucleotide sequence ID" value="NC_006513.1"/>
</dbReference>
<dbReference type="HOGENOM" id="CLU_010194_1_2_4"/>